<dbReference type="PANTHER" id="PTHR33693">
    <property type="entry name" value="TYPE-5 URACIL-DNA GLYCOSYLASE"/>
    <property type="match status" value="1"/>
</dbReference>
<evidence type="ECO:0000256" key="11">
    <source>
        <dbReference type="ARBA" id="ARBA00023204"/>
    </source>
</evidence>
<dbReference type="PaxDb" id="667014-Thein_1046"/>
<dbReference type="InterPro" id="IPR005273">
    <property type="entry name" value="Ura-DNA_glyco_family4"/>
</dbReference>
<dbReference type="InterPro" id="IPR051536">
    <property type="entry name" value="UDG_Type-4/5"/>
</dbReference>
<dbReference type="KEGG" id="tid:Thein_1046"/>
<dbReference type="SMART" id="SM00986">
    <property type="entry name" value="UDG"/>
    <property type="match status" value="1"/>
</dbReference>
<dbReference type="GO" id="GO:0051539">
    <property type="term" value="F:4 iron, 4 sulfur cluster binding"/>
    <property type="evidence" value="ECO:0007669"/>
    <property type="project" value="UniProtKB-KW"/>
</dbReference>
<evidence type="ECO:0000256" key="4">
    <source>
        <dbReference type="ARBA" id="ARBA00019403"/>
    </source>
</evidence>
<name>F8ADN2_THEID</name>
<comment type="similarity">
    <text evidence="2">Belongs to the uracil-DNA glycosylase (UDG) superfamily. Type 4 (UDGa) family.</text>
</comment>
<dbReference type="AlphaFoldDB" id="F8ADN2"/>
<evidence type="ECO:0000256" key="10">
    <source>
        <dbReference type="ARBA" id="ARBA00023014"/>
    </source>
</evidence>
<dbReference type="GO" id="GO:0006281">
    <property type="term" value="P:DNA repair"/>
    <property type="evidence" value="ECO:0007669"/>
    <property type="project" value="UniProtKB-KW"/>
</dbReference>
<protein>
    <recommendedName>
        <fullName evidence="4">Type-4 uracil-DNA glycosylase</fullName>
        <ecNumber evidence="3">3.2.2.27</ecNumber>
    </recommendedName>
</protein>
<dbReference type="STRING" id="667014.Thein_1046"/>
<evidence type="ECO:0000256" key="8">
    <source>
        <dbReference type="ARBA" id="ARBA00022801"/>
    </source>
</evidence>
<dbReference type="GO" id="GO:0046872">
    <property type="term" value="F:metal ion binding"/>
    <property type="evidence" value="ECO:0007669"/>
    <property type="project" value="UniProtKB-KW"/>
</dbReference>
<dbReference type="OrthoDB" id="5290748at2"/>
<reference evidence="13 14" key="2">
    <citation type="journal article" date="2012" name="Stand. Genomic Sci.">
        <title>Complete genome sequence of the thermophilic sulfate-reducing ocean bacterium Thermodesulfatator indicus type strain (CIR29812(T)).</title>
        <authorList>
            <person name="Anderson I."/>
            <person name="Saunders E."/>
            <person name="Lapidus A."/>
            <person name="Nolan M."/>
            <person name="Lucas S."/>
            <person name="Tice H."/>
            <person name="Del Rio T.G."/>
            <person name="Cheng J.F."/>
            <person name="Han C."/>
            <person name="Tapia R."/>
            <person name="Goodwin L.A."/>
            <person name="Pitluck S."/>
            <person name="Liolios K."/>
            <person name="Mavromatis K."/>
            <person name="Pagani I."/>
            <person name="Ivanova N."/>
            <person name="Mikhailova N."/>
            <person name="Pati A."/>
            <person name="Chen A."/>
            <person name="Palaniappan K."/>
            <person name="Land M."/>
            <person name="Hauser L."/>
            <person name="Jeffries C.D."/>
            <person name="Chang Y.J."/>
            <person name="Brambilla E.M."/>
            <person name="Rohde M."/>
            <person name="Spring S."/>
            <person name="Goker M."/>
            <person name="Detter J.C."/>
            <person name="Woyke T."/>
            <person name="Bristow J."/>
            <person name="Eisen J.A."/>
            <person name="Markowitz V."/>
            <person name="Hugenholtz P."/>
            <person name="Kyrpides N.C."/>
            <person name="Klenk H.P."/>
        </authorList>
    </citation>
    <scope>NUCLEOTIDE SEQUENCE [LARGE SCALE GENOMIC DNA]</scope>
    <source>
        <strain evidence="14">DSM 15286 / JCM 11887 / CIR29812</strain>
    </source>
</reference>
<evidence type="ECO:0000313" key="14">
    <source>
        <dbReference type="Proteomes" id="UP000006793"/>
    </source>
</evidence>
<evidence type="ECO:0000256" key="9">
    <source>
        <dbReference type="ARBA" id="ARBA00023004"/>
    </source>
</evidence>
<evidence type="ECO:0000256" key="1">
    <source>
        <dbReference type="ARBA" id="ARBA00001400"/>
    </source>
</evidence>
<evidence type="ECO:0000313" key="13">
    <source>
        <dbReference type="EMBL" id="AEH44917.1"/>
    </source>
</evidence>
<dbReference type="Gene3D" id="3.40.470.10">
    <property type="entry name" value="Uracil-DNA glycosylase-like domain"/>
    <property type="match status" value="1"/>
</dbReference>
<accession>F8ADN2</accession>
<dbReference type="PATRIC" id="fig|667014.3.peg.1075"/>
<keyword evidence="7" id="KW-0227">DNA damage</keyword>
<organism evidence="13 14">
    <name type="scientific">Thermodesulfatator indicus (strain DSM 15286 / JCM 11887 / CIR29812)</name>
    <dbReference type="NCBI Taxonomy" id="667014"/>
    <lineage>
        <taxon>Bacteria</taxon>
        <taxon>Pseudomonadati</taxon>
        <taxon>Thermodesulfobacteriota</taxon>
        <taxon>Thermodesulfobacteria</taxon>
        <taxon>Thermodesulfobacteriales</taxon>
        <taxon>Thermodesulfatatoraceae</taxon>
        <taxon>Thermodesulfatator</taxon>
    </lineage>
</organism>
<dbReference type="Proteomes" id="UP000006793">
    <property type="component" value="Chromosome"/>
</dbReference>
<keyword evidence="10" id="KW-0411">Iron-sulfur</keyword>
<reference evidence="14" key="1">
    <citation type="submission" date="2011-04" db="EMBL/GenBank/DDBJ databases">
        <title>The complete genome of Thermodesulfatator indicus DSM 15286.</title>
        <authorList>
            <person name="Lucas S."/>
            <person name="Copeland A."/>
            <person name="Lapidus A."/>
            <person name="Bruce D."/>
            <person name="Goodwin L."/>
            <person name="Pitluck S."/>
            <person name="Peters L."/>
            <person name="Kyrpides N."/>
            <person name="Mavromatis K."/>
            <person name="Pagani I."/>
            <person name="Ivanova N."/>
            <person name="Saunders L."/>
            <person name="Detter J.C."/>
            <person name="Tapia R."/>
            <person name="Han C."/>
            <person name="Land M."/>
            <person name="Hauser L."/>
            <person name="Markowitz V."/>
            <person name="Cheng J.-F."/>
            <person name="Hugenholtz P."/>
            <person name="Woyke T."/>
            <person name="Wu D."/>
            <person name="Spring S."/>
            <person name="Schroeder M."/>
            <person name="Brambilla E."/>
            <person name="Klenk H.-P."/>
            <person name="Eisen J.A."/>
        </authorList>
    </citation>
    <scope>NUCLEOTIDE SEQUENCE [LARGE SCALE GENOMIC DNA]</scope>
    <source>
        <strain evidence="14">DSM 15286 / JCM 11887 / CIR29812</strain>
    </source>
</reference>
<dbReference type="SMART" id="SM00987">
    <property type="entry name" value="UreE_C"/>
    <property type="match status" value="1"/>
</dbReference>
<gene>
    <name evidence="13" type="ordered locus">Thein_1046</name>
</gene>
<dbReference type="EC" id="3.2.2.27" evidence="3"/>
<dbReference type="HOGENOM" id="CLU_044815_1_3_0"/>
<keyword evidence="9" id="KW-0408">Iron</keyword>
<dbReference type="CDD" id="cd10030">
    <property type="entry name" value="UDG-F4_TTUDGA_SPO1dp_like"/>
    <property type="match status" value="1"/>
</dbReference>
<feature type="domain" description="Uracil-DNA glycosylase-like" evidence="12">
    <location>
        <begin position="68"/>
        <end position="214"/>
    </location>
</feature>
<dbReference type="GO" id="GO:0004844">
    <property type="term" value="F:uracil DNA N-glycosylase activity"/>
    <property type="evidence" value="ECO:0007669"/>
    <property type="project" value="UniProtKB-EC"/>
</dbReference>
<keyword evidence="5" id="KW-0004">4Fe-4S</keyword>
<dbReference type="RefSeq" id="WP_013907659.1">
    <property type="nucleotide sequence ID" value="NC_015681.1"/>
</dbReference>
<evidence type="ECO:0000256" key="2">
    <source>
        <dbReference type="ARBA" id="ARBA00006521"/>
    </source>
</evidence>
<dbReference type="eggNOG" id="COG1573">
    <property type="taxonomic scope" value="Bacteria"/>
</dbReference>
<dbReference type="NCBIfam" id="TIGR00758">
    <property type="entry name" value="UDG_fam4"/>
    <property type="match status" value="1"/>
</dbReference>
<dbReference type="SUPFAM" id="SSF52141">
    <property type="entry name" value="Uracil-DNA glycosylase-like"/>
    <property type="match status" value="1"/>
</dbReference>
<proteinExistence type="inferred from homology"/>
<keyword evidence="8" id="KW-0378">Hydrolase</keyword>
<dbReference type="EMBL" id="CP002683">
    <property type="protein sequence ID" value="AEH44917.1"/>
    <property type="molecule type" value="Genomic_DNA"/>
</dbReference>
<keyword evidence="6" id="KW-0479">Metal-binding</keyword>
<dbReference type="InterPro" id="IPR005122">
    <property type="entry name" value="Uracil-DNA_glycosylase-like"/>
</dbReference>
<sequence>MVDVWEDLLRYLEFLKRIGVNTLPARKNIRRFLDLDFTPPPKSLAEIEEEIKNCTRCKLHRTRKNIVLGEGPETARLMFIGEAPGKDEDLEGRPFVGRAGQLLDQMLNTVGINRSEVYITNVVKCRPPGNRTPQPDEIEACLPYLTKQIKLIRPAIICTLGRVAAQTVLATTSDLGSLRGKIHKLDDIKVLVTYHPAYLLRNNSQKSAAFEDLKLLKKLYGDLCKIS</sequence>
<dbReference type="Pfam" id="PF03167">
    <property type="entry name" value="UDG"/>
    <property type="match status" value="1"/>
</dbReference>
<dbReference type="InParanoid" id="F8ADN2"/>
<dbReference type="PANTHER" id="PTHR33693:SF1">
    <property type="entry name" value="TYPE-4 URACIL-DNA GLYCOSYLASE"/>
    <property type="match status" value="1"/>
</dbReference>
<evidence type="ECO:0000256" key="5">
    <source>
        <dbReference type="ARBA" id="ARBA00022485"/>
    </source>
</evidence>
<evidence type="ECO:0000256" key="6">
    <source>
        <dbReference type="ARBA" id="ARBA00022723"/>
    </source>
</evidence>
<dbReference type="InterPro" id="IPR036895">
    <property type="entry name" value="Uracil-DNA_glycosylase-like_sf"/>
</dbReference>
<evidence type="ECO:0000256" key="3">
    <source>
        <dbReference type="ARBA" id="ARBA00012030"/>
    </source>
</evidence>
<evidence type="ECO:0000256" key="7">
    <source>
        <dbReference type="ARBA" id="ARBA00022763"/>
    </source>
</evidence>
<keyword evidence="14" id="KW-1185">Reference proteome</keyword>
<comment type="catalytic activity">
    <reaction evidence="1">
        <text>Hydrolyzes single-stranded DNA or mismatched double-stranded DNA and polynucleotides, releasing free uracil.</text>
        <dbReference type="EC" id="3.2.2.27"/>
    </reaction>
</comment>
<keyword evidence="11" id="KW-0234">DNA repair</keyword>
<evidence type="ECO:0000259" key="12">
    <source>
        <dbReference type="SMART" id="SM00986"/>
    </source>
</evidence>